<name>A0ABS5IC64_9PROT</name>
<dbReference type="PANTHER" id="PTHR35841:SF1">
    <property type="entry name" value="PHOSPHONATES-BINDING PERIPLASMIC PROTEIN"/>
    <property type="match status" value="1"/>
</dbReference>
<protein>
    <submittedName>
        <fullName evidence="1">Phosphate/phosphite/phosphonate ABC transporter substrate-binding protein</fullName>
    </submittedName>
</protein>
<evidence type="ECO:0000313" key="1">
    <source>
        <dbReference type="EMBL" id="MBR9971757.1"/>
    </source>
</evidence>
<sequence>MLALVWAGRVHAEEGLVVGITPQQSASRLAESWVPLLEEAGRRFGASLTFRTAPDIKEFERRVLAGEYDVIYGSPVLYVAAAQALGARAIARQRQDEQGVLVVRGDSPVRSIQDLHGRKVAFPAASALGATVLNRASLLRGDVDVQEMTLSSDESVYRAVLDGIADAGGGAVRTLTRQGMDVRAFLRVVLITEAFPAYPIFVLPRIGQARAAHLQAVLFSLDGDDAGKAVLARAALLGVALADDHTYDPIRSLSGNAVETLLKGAAP</sequence>
<comment type="caution">
    <text evidence="1">The sequence shown here is derived from an EMBL/GenBank/DDBJ whole genome shotgun (WGS) entry which is preliminary data.</text>
</comment>
<dbReference type="SUPFAM" id="SSF53850">
    <property type="entry name" value="Periplasmic binding protein-like II"/>
    <property type="match status" value="1"/>
</dbReference>
<gene>
    <name evidence="1" type="ORF">KEC16_08515</name>
</gene>
<dbReference type="Pfam" id="PF12974">
    <property type="entry name" value="Phosphonate-bd"/>
    <property type="match status" value="1"/>
</dbReference>
<evidence type="ECO:0000313" key="2">
    <source>
        <dbReference type="Proteomes" id="UP000680714"/>
    </source>
</evidence>
<reference evidence="1 2" key="1">
    <citation type="submission" date="2021-04" db="EMBL/GenBank/DDBJ databases">
        <title>Magnetospirillum sulfuroxidans sp. nov., a facultative chemolithoautotrophic sulfur-oxidizing alphaproteobacterium isolated from freshwater sediment and proposals for Paramagetospirillum gen. nov., and Magnetospirillaceae fam. nov.</title>
        <authorList>
            <person name="Koziaeva V."/>
            <person name="Geelhoed J.S."/>
            <person name="Sorokin D.Y."/>
            <person name="Grouzdev D.S."/>
        </authorList>
    </citation>
    <scope>NUCLEOTIDE SEQUENCE [LARGE SCALE GENOMIC DNA]</scope>
    <source>
        <strain evidence="1 2">J10</strain>
    </source>
</reference>
<dbReference type="Gene3D" id="3.40.190.10">
    <property type="entry name" value="Periplasmic binding protein-like II"/>
    <property type="match status" value="2"/>
</dbReference>
<proteinExistence type="predicted"/>
<dbReference type="PANTHER" id="PTHR35841">
    <property type="entry name" value="PHOSPHONATES-BINDING PERIPLASMIC PROTEIN"/>
    <property type="match status" value="1"/>
</dbReference>
<organism evidence="1 2">
    <name type="scientific">Magnetospirillum sulfuroxidans</name>
    <dbReference type="NCBI Taxonomy" id="611300"/>
    <lineage>
        <taxon>Bacteria</taxon>
        <taxon>Pseudomonadati</taxon>
        <taxon>Pseudomonadota</taxon>
        <taxon>Alphaproteobacteria</taxon>
        <taxon>Rhodospirillales</taxon>
        <taxon>Rhodospirillaceae</taxon>
        <taxon>Magnetospirillum</taxon>
    </lineage>
</organism>
<dbReference type="Proteomes" id="UP000680714">
    <property type="component" value="Unassembled WGS sequence"/>
</dbReference>
<accession>A0ABS5IC64</accession>
<keyword evidence="2" id="KW-1185">Reference proteome</keyword>
<dbReference type="EMBL" id="JAGTUF010000006">
    <property type="protein sequence ID" value="MBR9971757.1"/>
    <property type="molecule type" value="Genomic_DNA"/>
</dbReference>
<dbReference type="RefSeq" id="WP_211547833.1">
    <property type="nucleotide sequence ID" value="NZ_JAGTUF010000006.1"/>
</dbReference>